<dbReference type="Gene3D" id="3.10.50.10">
    <property type="match status" value="1"/>
</dbReference>
<dbReference type="PROSITE" id="PS50940">
    <property type="entry name" value="CHIT_BIND_II"/>
    <property type="match status" value="3"/>
</dbReference>
<accession>A0A6J8B292</accession>
<dbReference type="Gene3D" id="3.20.20.80">
    <property type="entry name" value="Glycosidases"/>
    <property type="match status" value="1"/>
</dbReference>
<feature type="signal peptide" evidence="9">
    <location>
        <begin position="1"/>
        <end position="18"/>
    </location>
</feature>
<dbReference type="GO" id="GO:0008843">
    <property type="term" value="F:endochitinase activity"/>
    <property type="evidence" value="ECO:0007669"/>
    <property type="project" value="UniProtKB-EC"/>
</dbReference>
<dbReference type="SMART" id="SM00636">
    <property type="entry name" value="Glyco_18"/>
    <property type="match status" value="1"/>
</dbReference>
<dbReference type="AlphaFoldDB" id="A0A6J8B292"/>
<dbReference type="Proteomes" id="UP000507470">
    <property type="component" value="Unassembled WGS sequence"/>
</dbReference>
<feature type="compositionally biased region" description="Low complexity" evidence="8">
    <location>
        <begin position="413"/>
        <end position="441"/>
    </location>
</feature>
<evidence type="ECO:0000256" key="6">
    <source>
        <dbReference type="ARBA" id="ARBA00023295"/>
    </source>
</evidence>
<feature type="domain" description="Chitin-binding type-2" evidence="10">
    <location>
        <begin position="594"/>
        <end position="650"/>
    </location>
</feature>
<dbReference type="SUPFAM" id="SSF54556">
    <property type="entry name" value="Chitinase insertion domain"/>
    <property type="match status" value="1"/>
</dbReference>
<keyword evidence="5" id="KW-1015">Disulfide bond</keyword>
<evidence type="ECO:0000256" key="7">
    <source>
        <dbReference type="RuleBase" id="RU000489"/>
    </source>
</evidence>
<evidence type="ECO:0000313" key="13">
    <source>
        <dbReference type="Proteomes" id="UP000507470"/>
    </source>
</evidence>
<keyword evidence="2" id="KW-0147">Chitin-binding</keyword>
<keyword evidence="6 7" id="KW-0326">Glycosidase</keyword>
<feature type="compositionally biased region" description="Polar residues" evidence="8">
    <location>
        <begin position="655"/>
        <end position="666"/>
    </location>
</feature>
<keyword evidence="13" id="KW-1185">Reference proteome</keyword>
<dbReference type="EMBL" id="CACVKT020002165">
    <property type="protein sequence ID" value="CAC5375846.1"/>
    <property type="molecule type" value="Genomic_DNA"/>
</dbReference>
<evidence type="ECO:0000256" key="9">
    <source>
        <dbReference type="SAM" id="SignalP"/>
    </source>
</evidence>
<feature type="domain" description="Chitin-binding type-2" evidence="10">
    <location>
        <begin position="764"/>
        <end position="821"/>
    </location>
</feature>
<dbReference type="CDD" id="cd02872">
    <property type="entry name" value="GH18_chitolectin_chitotriosidase"/>
    <property type="match status" value="1"/>
</dbReference>
<evidence type="ECO:0000256" key="3">
    <source>
        <dbReference type="ARBA" id="ARBA00022729"/>
    </source>
</evidence>
<name>A0A6J8B292_MYTCO</name>
<feature type="chain" id="PRO_5027123737" evidence="9">
    <location>
        <begin position="19"/>
        <end position="821"/>
    </location>
</feature>
<reference evidence="12 13" key="1">
    <citation type="submission" date="2020-06" db="EMBL/GenBank/DDBJ databases">
        <authorList>
            <person name="Li R."/>
            <person name="Bekaert M."/>
        </authorList>
    </citation>
    <scope>NUCLEOTIDE SEQUENCE [LARGE SCALE GENOMIC DNA]</scope>
    <source>
        <strain evidence="13">wild</strain>
    </source>
</reference>
<dbReference type="GO" id="GO:0006032">
    <property type="term" value="P:chitin catabolic process"/>
    <property type="evidence" value="ECO:0007669"/>
    <property type="project" value="TreeGrafter"/>
</dbReference>
<dbReference type="Pfam" id="PF01607">
    <property type="entry name" value="CBM_14"/>
    <property type="match status" value="3"/>
</dbReference>
<evidence type="ECO:0000256" key="8">
    <source>
        <dbReference type="SAM" id="MobiDB-lite"/>
    </source>
</evidence>
<dbReference type="Pfam" id="PF00704">
    <property type="entry name" value="Glyco_hydro_18"/>
    <property type="match status" value="1"/>
</dbReference>
<dbReference type="InterPro" id="IPR001579">
    <property type="entry name" value="Glyco_hydro_18_chit_AS"/>
</dbReference>
<dbReference type="OrthoDB" id="76388at2759"/>
<keyword evidence="4 7" id="KW-0378">Hydrolase</keyword>
<evidence type="ECO:0000256" key="5">
    <source>
        <dbReference type="ARBA" id="ARBA00023157"/>
    </source>
</evidence>
<feature type="domain" description="Chitin-binding type-2" evidence="10">
    <location>
        <begin position="442"/>
        <end position="498"/>
    </location>
</feature>
<dbReference type="InterPro" id="IPR029070">
    <property type="entry name" value="Chitinase_insertion_sf"/>
</dbReference>
<feature type="region of interest" description="Disordered" evidence="8">
    <location>
        <begin position="655"/>
        <end position="678"/>
    </location>
</feature>
<comment type="similarity">
    <text evidence="1">Belongs to the glycosyl hydrolase 18 family. Chitinase class II subfamily.</text>
</comment>
<dbReference type="GO" id="GO:0005975">
    <property type="term" value="P:carbohydrate metabolic process"/>
    <property type="evidence" value="ECO:0007669"/>
    <property type="project" value="InterPro"/>
</dbReference>
<dbReference type="FunFam" id="3.20.20.80:FF:000007">
    <property type="entry name" value="Acidic mammalian chitinase"/>
    <property type="match status" value="1"/>
</dbReference>
<evidence type="ECO:0000256" key="4">
    <source>
        <dbReference type="ARBA" id="ARBA00022801"/>
    </source>
</evidence>
<dbReference type="InterPro" id="IPR017853">
    <property type="entry name" value="GH"/>
</dbReference>
<dbReference type="GO" id="GO:0005576">
    <property type="term" value="C:extracellular region"/>
    <property type="evidence" value="ECO:0007669"/>
    <property type="project" value="InterPro"/>
</dbReference>
<evidence type="ECO:0000256" key="2">
    <source>
        <dbReference type="ARBA" id="ARBA00022669"/>
    </source>
</evidence>
<dbReference type="PANTHER" id="PTHR11177">
    <property type="entry name" value="CHITINASE"/>
    <property type="match status" value="1"/>
</dbReference>
<feature type="region of interest" description="Disordered" evidence="8">
    <location>
        <begin position="531"/>
        <end position="585"/>
    </location>
</feature>
<dbReference type="PROSITE" id="PS51910">
    <property type="entry name" value="GH18_2"/>
    <property type="match status" value="1"/>
</dbReference>
<dbReference type="InterPro" id="IPR001223">
    <property type="entry name" value="Glyco_hydro18_cat"/>
</dbReference>
<evidence type="ECO:0000259" key="11">
    <source>
        <dbReference type="PROSITE" id="PS51910"/>
    </source>
</evidence>
<dbReference type="SMART" id="SM00494">
    <property type="entry name" value="ChtBD2"/>
    <property type="match status" value="3"/>
</dbReference>
<dbReference type="GO" id="GO:0008061">
    <property type="term" value="F:chitin binding"/>
    <property type="evidence" value="ECO:0007669"/>
    <property type="project" value="UniProtKB-KW"/>
</dbReference>
<organism evidence="12 13">
    <name type="scientific">Mytilus coruscus</name>
    <name type="common">Sea mussel</name>
    <dbReference type="NCBI Taxonomy" id="42192"/>
    <lineage>
        <taxon>Eukaryota</taxon>
        <taxon>Metazoa</taxon>
        <taxon>Spiralia</taxon>
        <taxon>Lophotrochozoa</taxon>
        <taxon>Mollusca</taxon>
        <taxon>Bivalvia</taxon>
        <taxon>Autobranchia</taxon>
        <taxon>Pteriomorphia</taxon>
        <taxon>Mytilida</taxon>
        <taxon>Mytiloidea</taxon>
        <taxon>Mytilidae</taxon>
        <taxon>Mytilinae</taxon>
        <taxon>Mytilus</taxon>
    </lineage>
</organism>
<dbReference type="InterPro" id="IPR050314">
    <property type="entry name" value="Glycosyl_Hydrlase_18"/>
</dbReference>
<dbReference type="InterPro" id="IPR002557">
    <property type="entry name" value="Chitin-bd_dom"/>
</dbReference>
<dbReference type="PROSITE" id="PS01095">
    <property type="entry name" value="GH18_1"/>
    <property type="match status" value="1"/>
</dbReference>
<dbReference type="InterPro" id="IPR011583">
    <property type="entry name" value="Chitinase_II/V-like_cat"/>
</dbReference>
<evidence type="ECO:0000313" key="12">
    <source>
        <dbReference type="EMBL" id="CAC5375846.1"/>
    </source>
</evidence>
<dbReference type="SUPFAM" id="SSF57625">
    <property type="entry name" value="Invertebrate chitin-binding proteins"/>
    <property type="match status" value="3"/>
</dbReference>
<dbReference type="SUPFAM" id="SSF51445">
    <property type="entry name" value="(Trans)glycosidases"/>
    <property type="match status" value="1"/>
</dbReference>
<dbReference type="Gene3D" id="2.170.140.10">
    <property type="entry name" value="Chitin binding domain"/>
    <property type="match status" value="3"/>
</dbReference>
<gene>
    <name evidence="12" type="ORF">MCOR_12705</name>
</gene>
<dbReference type="EC" id="3.2.1.14" evidence="12"/>
<evidence type="ECO:0000259" key="10">
    <source>
        <dbReference type="PROSITE" id="PS50940"/>
    </source>
</evidence>
<keyword evidence="3 9" id="KW-0732">Signal</keyword>
<evidence type="ECO:0000256" key="1">
    <source>
        <dbReference type="ARBA" id="ARBA00009121"/>
    </source>
</evidence>
<feature type="domain" description="GH18" evidence="11">
    <location>
        <begin position="23"/>
        <end position="392"/>
    </location>
</feature>
<dbReference type="PANTHER" id="PTHR11177:SF317">
    <property type="entry name" value="CHITINASE 12-RELATED"/>
    <property type="match status" value="1"/>
</dbReference>
<protein>
    <submittedName>
        <fullName evidence="12">E3.2.1.14</fullName>
        <ecNumber evidence="12">3.2.1.14</ecNumber>
    </submittedName>
</protein>
<feature type="compositionally biased region" description="Low complexity" evidence="8">
    <location>
        <begin position="667"/>
        <end position="678"/>
    </location>
</feature>
<feature type="region of interest" description="Disordered" evidence="8">
    <location>
        <begin position="401"/>
        <end position="441"/>
    </location>
</feature>
<proteinExistence type="inferred from homology"/>
<dbReference type="InterPro" id="IPR036508">
    <property type="entry name" value="Chitin-bd_dom_sf"/>
</dbReference>
<sequence length="821" mass="88727">MIIPRLVLVLVSLSYYIAESPEYKRVCYYTNWSQYRLGNGKFLPSDIDPYLCTHIIYAFGKLNGNMVQKVEYNDYELYSQLNDLKLQNPSLKTLLALGGWTAGSVVYSQMASTQDSRAEFISSAIQYLRKYNFDGLDIDWEYPSNRGGNPEDKINFGLLVKELKEAFDAESQTSGLVCLLLTAAVAAGKYTVDTAYDIPTMAQYMDFINIMSYDLHGSWQSTTGHNSPLFPKSNEYGDQRYLNIDYAAKYWNSSGAPKEKIIIGLATYGRTFTLSGSQTGIGAAASGPGIKGPYTGESGFMSYYEICALQDSGKGRTVYDSEQMVPYYTDGSLWVGFDDEVSLQIKIEWLVSEGYGGAMVWALSLDDFRQTCSKGNRKYPLLNTIKDGLIIAENGGTLTTPALPTGIPSAVPTTSGPTRQGGSSSTTQEGSGSTTQGGTSSGFQCKDKISGIYADPADCSKFYDCRGGVAFHMNCPTNLLYNSNRKYCDYPSNVVCIKQTDASTKATSTFPPSSSSVSPIGTSSSFTSTISSDSTTSSSFSSTSSIQKSPSTSSFASSSSILSTSKSPFSSQNPMSSSMMPGTSTTPTIDLSPTAFCASKSLGFYPVPADCNKYYRCYPGGAVQAACQQGLYWNTNTNICDWPRNVDCSRQTVTSAKSTMSTTQEPSSTSTLKSSTRTTSNKSATSIIMSSITTAALTSATQSISIPLTSVNTPVTTSSTSTITTAKSTSTSESLSKVPMQTTIHTSATSQPLVTTTSPKTVPLDFCVGKALGNYPHPQYCSKYISCVGIITKYIRICPPALWWNTETGNCDWKRNVDCDQ</sequence>
<dbReference type="FunFam" id="3.10.50.10:FF:000001">
    <property type="entry name" value="Chitinase 3-like 1"/>
    <property type="match status" value="1"/>
</dbReference>